<feature type="transmembrane region" description="Helical" evidence="9">
    <location>
        <begin position="126"/>
        <end position="147"/>
    </location>
</feature>
<dbReference type="GO" id="GO:0042277">
    <property type="term" value="F:peptide binding"/>
    <property type="evidence" value="ECO:0007669"/>
    <property type="project" value="TreeGrafter"/>
</dbReference>
<dbReference type="OrthoDB" id="6076970at2759"/>
<feature type="transmembrane region" description="Helical" evidence="9">
    <location>
        <begin position="24"/>
        <end position="51"/>
    </location>
</feature>
<keyword evidence="7" id="KW-0807">Transducer</keyword>
<name>A0A0R3TSS3_RODNA</name>
<reference evidence="11 12" key="2">
    <citation type="submission" date="2018-11" db="EMBL/GenBank/DDBJ databases">
        <authorList>
            <consortium name="Pathogen Informatics"/>
        </authorList>
    </citation>
    <scope>NUCLEOTIDE SEQUENCE [LARGE SCALE GENOMIC DNA]</scope>
</reference>
<dbReference type="Pfam" id="PF00001">
    <property type="entry name" value="7tm_1"/>
    <property type="match status" value="1"/>
</dbReference>
<reference evidence="13" key="1">
    <citation type="submission" date="2017-02" db="UniProtKB">
        <authorList>
            <consortium name="WormBaseParasite"/>
        </authorList>
    </citation>
    <scope>IDENTIFICATION</scope>
</reference>
<evidence type="ECO:0000256" key="4">
    <source>
        <dbReference type="ARBA" id="ARBA00022989"/>
    </source>
</evidence>
<dbReference type="EMBL" id="UZAE01013177">
    <property type="protein sequence ID" value="VDO08580.1"/>
    <property type="molecule type" value="Genomic_DNA"/>
</dbReference>
<dbReference type="PANTHER" id="PTHR24241:SF76">
    <property type="entry name" value="NEUROPEPTIDE SIFAMIDE RECEPTOR"/>
    <property type="match status" value="1"/>
</dbReference>
<evidence type="ECO:0000256" key="6">
    <source>
        <dbReference type="ARBA" id="ARBA00023170"/>
    </source>
</evidence>
<keyword evidence="4 9" id="KW-1133">Transmembrane helix</keyword>
<evidence type="ECO:0000256" key="2">
    <source>
        <dbReference type="ARBA" id="ARBA00022475"/>
    </source>
</evidence>
<organism evidence="13">
    <name type="scientific">Rodentolepis nana</name>
    <name type="common">Dwarf tapeworm</name>
    <name type="synonym">Hymenolepis nana</name>
    <dbReference type="NCBI Taxonomy" id="102285"/>
    <lineage>
        <taxon>Eukaryota</taxon>
        <taxon>Metazoa</taxon>
        <taxon>Spiralia</taxon>
        <taxon>Lophotrochozoa</taxon>
        <taxon>Platyhelminthes</taxon>
        <taxon>Cestoda</taxon>
        <taxon>Eucestoda</taxon>
        <taxon>Cyclophyllidea</taxon>
        <taxon>Hymenolepididae</taxon>
        <taxon>Rodentolepis</taxon>
    </lineage>
</organism>
<evidence type="ECO:0000256" key="7">
    <source>
        <dbReference type="RuleBase" id="RU000688"/>
    </source>
</evidence>
<evidence type="ECO:0000256" key="9">
    <source>
        <dbReference type="SAM" id="Phobius"/>
    </source>
</evidence>
<protein>
    <submittedName>
        <fullName evidence="13">G_PROTEIN_RECEP_F1_2 domain-containing protein</fullName>
    </submittedName>
</protein>
<feature type="transmembrane region" description="Helical" evidence="9">
    <location>
        <begin position="168"/>
        <end position="190"/>
    </location>
</feature>
<dbReference type="GO" id="GO:0004930">
    <property type="term" value="F:G protein-coupled receptor activity"/>
    <property type="evidence" value="ECO:0007669"/>
    <property type="project" value="UniProtKB-KW"/>
</dbReference>
<evidence type="ECO:0000256" key="1">
    <source>
        <dbReference type="ARBA" id="ARBA00004651"/>
    </source>
</evidence>
<evidence type="ECO:0000256" key="5">
    <source>
        <dbReference type="ARBA" id="ARBA00023136"/>
    </source>
</evidence>
<dbReference type="AlphaFoldDB" id="A0A0R3TSS3"/>
<sequence>MEAPPFRLNNHTSSNSVVVADEEIYQAVAMMAIVIIIGTIGNALVISVLCIKNSSGNSRWKRYRRQQRISEINQAEMGAFGRDKTLDFFVLVLAISDLFVCVIIIPSTITIELFKYRISIDLLCKMFYVFLVANTTFSSLLISTVALDRYLFICHSLKHILTLIRAKVIGTTLALFSLGVGIAAGCAVGIKTEDDGEVVQHICDEIEFIDGISHLQRRLSRVIKYFNHACFLASILIVIVLYSRVFWAIVVTRSRSHKLSVSVSIHRQSGKKSAYDSKSSSNGKDSRHRRTSIPSRFRQKAHFTFQNLRSAIMLFVIAVVYILTFVTSLIIANGWIKMNLVLLYLYYINSAANPCIYAIFTPSFRQTVATLFRSCCCQKDSIDQTSAIGRDSKHSDSGSRNIVQNSQTWSHSRGKIYTRDDPFPFITREQRRAAVKEGTATITSLSTELKLHASNS</sequence>
<gene>
    <name evidence="11" type="ORF">HNAJ_LOCUS10712</name>
</gene>
<keyword evidence="12" id="KW-1185">Reference proteome</keyword>
<dbReference type="PRINTS" id="PR00237">
    <property type="entry name" value="GPCRRHODOPSN"/>
</dbReference>
<keyword evidence="2" id="KW-1003">Cell membrane</keyword>
<dbReference type="PANTHER" id="PTHR24241">
    <property type="entry name" value="NEUROPEPTIDE RECEPTOR-RELATED G-PROTEIN COUPLED RECEPTOR"/>
    <property type="match status" value="1"/>
</dbReference>
<dbReference type="CDD" id="cd00637">
    <property type="entry name" value="7tm_classA_rhodopsin-like"/>
    <property type="match status" value="1"/>
</dbReference>
<keyword evidence="3 7" id="KW-0812">Transmembrane</keyword>
<evidence type="ECO:0000313" key="13">
    <source>
        <dbReference type="WBParaSite" id="HNAJ_0001071701-mRNA-1"/>
    </source>
</evidence>
<keyword evidence="5 9" id="KW-0472">Membrane</keyword>
<feature type="transmembrane region" description="Helical" evidence="9">
    <location>
        <begin position="312"/>
        <end position="336"/>
    </location>
</feature>
<feature type="transmembrane region" description="Helical" evidence="9">
    <location>
        <begin position="86"/>
        <end position="106"/>
    </location>
</feature>
<dbReference type="InterPro" id="IPR000276">
    <property type="entry name" value="GPCR_Rhodpsn"/>
</dbReference>
<accession>A0A0R3TSS3</accession>
<dbReference type="GO" id="GO:0032870">
    <property type="term" value="P:cellular response to hormone stimulus"/>
    <property type="evidence" value="ECO:0007669"/>
    <property type="project" value="TreeGrafter"/>
</dbReference>
<feature type="transmembrane region" description="Helical" evidence="9">
    <location>
        <begin position="225"/>
        <end position="250"/>
    </location>
</feature>
<dbReference type="Proteomes" id="UP000278807">
    <property type="component" value="Unassembled WGS sequence"/>
</dbReference>
<proteinExistence type="inferred from homology"/>
<evidence type="ECO:0000256" key="3">
    <source>
        <dbReference type="ARBA" id="ARBA00022692"/>
    </source>
</evidence>
<feature type="region of interest" description="Disordered" evidence="8">
    <location>
        <begin position="272"/>
        <end position="291"/>
    </location>
</feature>
<dbReference type="SUPFAM" id="SSF81321">
    <property type="entry name" value="Family A G protein-coupled receptor-like"/>
    <property type="match status" value="1"/>
</dbReference>
<dbReference type="InterPro" id="IPR017452">
    <property type="entry name" value="GPCR_Rhodpsn_7TM"/>
</dbReference>
<dbReference type="PROSITE" id="PS00237">
    <property type="entry name" value="G_PROTEIN_RECEP_F1_1"/>
    <property type="match status" value="1"/>
</dbReference>
<comment type="similarity">
    <text evidence="7">Belongs to the G-protein coupled receptor 1 family.</text>
</comment>
<dbReference type="PROSITE" id="PS50262">
    <property type="entry name" value="G_PROTEIN_RECEP_F1_2"/>
    <property type="match status" value="1"/>
</dbReference>
<feature type="domain" description="G-protein coupled receptors family 1 profile" evidence="10">
    <location>
        <begin position="41"/>
        <end position="357"/>
    </location>
</feature>
<feature type="transmembrane region" description="Helical" evidence="9">
    <location>
        <begin position="342"/>
        <end position="360"/>
    </location>
</feature>
<keyword evidence="7" id="KW-0297">G-protein coupled receptor</keyword>
<keyword evidence="6 7" id="KW-0675">Receptor</keyword>
<dbReference type="GO" id="GO:0005886">
    <property type="term" value="C:plasma membrane"/>
    <property type="evidence" value="ECO:0007669"/>
    <property type="project" value="UniProtKB-SubCell"/>
</dbReference>
<evidence type="ECO:0000259" key="10">
    <source>
        <dbReference type="PROSITE" id="PS50262"/>
    </source>
</evidence>
<comment type="subcellular location">
    <subcellularLocation>
        <location evidence="1">Cell membrane</location>
        <topology evidence="1">Multi-pass membrane protein</topology>
    </subcellularLocation>
</comment>
<evidence type="ECO:0000256" key="8">
    <source>
        <dbReference type="SAM" id="MobiDB-lite"/>
    </source>
</evidence>
<dbReference type="WBParaSite" id="HNAJ_0001071701-mRNA-1">
    <property type="protein sequence ID" value="HNAJ_0001071701-mRNA-1"/>
    <property type="gene ID" value="HNAJ_0001071701"/>
</dbReference>
<dbReference type="STRING" id="102285.A0A0R3TSS3"/>
<evidence type="ECO:0000313" key="12">
    <source>
        <dbReference type="Proteomes" id="UP000278807"/>
    </source>
</evidence>
<evidence type="ECO:0000313" key="11">
    <source>
        <dbReference type="EMBL" id="VDO08580.1"/>
    </source>
</evidence>
<dbReference type="Gene3D" id="1.20.1070.10">
    <property type="entry name" value="Rhodopsin 7-helix transmembrane proteins"/>
    <property type="match status" value="1"/>
</dbReference>